<reference evidence="2 4" key="1">
    <citation type="submission" date="2008-03" db="EMBL/GenBank/DDBJ databases">
        <title>Annotation of Ixodes scapularis.</title>
        <authorList>
            <consortium name="Ixodes scapularis Genome Project Consortium"/>
            <person name="Caler E."/>
            <person name="Hannick L.I."/>
            <person name="Bidwell S."/>
            <person name="Joardar V."/>
            <person name="Thiagarajan M."/>
            <person name="Amedeo P."/>
            <person name="Galinsky K.J."/>
            <person name="Schobel S."/>
            <person name="Inman J."/>
            <person name="Hostetler J."/>
            <person name="Miller J."/>
            <person name="Hammond M."/>
            <person name="Megy K."/>
            <person name="Lawson D."/>
            <person name="Kodira C."/>
            <person name="Sutton G."/>
            <person name="Meyer J."/>
            <person name="Hill C.A."/>
            <person name="Birren B."/>
            <person name="Nene V."/>
            <person name="Collins F."/>
            <person name="Alarcon-Chaidez F."/>
            <person name="Wikel S."/>
            <person name="Strausberg R."/>
        </authorList>
    </citation>
    <scope>NUCLEOTIDE SEQUENCE [LARGE SCALE GENOMIC DNA]</scope>
    <source>
        <strain evidence="4">Wikel</strain>
        <strain evidence="2">Wikel colony</strain>
    </source>
</reference>
<protein>
    <submittedName>
        <fullName evidence="2 3">Uncharacterized protein</fullName>
    </submittedName>
</protein>
<dbReference type="VEuPathDB" id="VectorBase:ISCW010691"/>
<evidence type="ECO:0000313" key="3">
    <source>
        <dbReference type="EnsemblMetazoa" id="ISCW010691-PA"/>
    </source>
</evidence>
<reference evidence="3" key="2">
    <citation type="submission" date="2020-05" db="UniProtKB">
        <authorList>
            <consortium name="EnsemblMetazoa"/>
        </authorList>
    </citation>
    <scope>IDENTIFICATION</scope>
    <source>
        <strain evidence="3">wikel</strain>
    </source>
</reference>
<dbReference type="AlphaFoldDB" id="B7Q9A4"/>
<dbReference type="EnsemblMetazoa" id="ISCW010691-RA">
    <property type="protein sequence ID" value="ISCW010691-PA"/>
    <property type="gene ID" value="ISCW010691"/>
</dbReference>
<sequence>MALITTTSTRSVNDKEMVLYCNMAPHNERVSVPMCQHESTKRAHVERRVAPEGRRGNPQARMVEAK</sequence>
<dbReference type="InParanoid" id="B7Q9A4"/>
<gene>
    <name evidence="2" type="ORF">IscW_ISCW010691</name>
</gene>
<organism>
    <name type="scientific">Ixodes scapularis</name>
    <name type="common">Black-legged tick</name>
    <name type="synonym">Deer tick</name>
    <dbReference type="NCBI Taxonomy" id="6945"/>
    <lineage>
        <taxon>Eukaryota</taxon>
        <taxon>Metazoa</taxon>
        <taxon>Ecdysozoa</taxon>
        <taxon>Arthropoda</taxon>
        <taxon>Chelicerata</taxon>
        <taxon>Arachnida</taxon>
        <taxon>Acari</taxon>
        <taxon>Parasitiformes</taxon>
        <taxon>Ixodida</taxon>
        <taxon>Ixodoidea</taxon>
        <taxon>Ixodidae</taxon>
        <taxon>Ixodinae</taxon>
        <taxon>Ixodes</taxon>
    </lineage>
</organism>
<dbReference type="EMBL" id="ABJB010964094">
    <property type="status" value="NOT_ANNOTATED_CDS"/>
    <property type="molecule type" value="Genomic_DNA"/>
</dbReference>
<feature type="compositionally biased region" description="Basic and acidic residues" evidence="1">
    <location>
        <begin position="38"/>
        <end position="55"/>
    </location>
</feature>
<keyword evidence="4" id="KW-1185">Reference proteome</keyword>
<evidence type="ECO:0000313" key="4">
    <source>
        <dbReference type="Proteomes" id="UP000001555"/>
    </source>
</evidence>
<evidence type="ECO:0000256" key="1">
    <source>
        <dbReference type="SAM" id="MobiDB-lite"/>
    </source>
</evidence>
<evidence type="ECO:0000313" key="2">
    <source>
        <dbReference type="EMBL" id="EEC15426.1"/>
    </source>
</evidence>
<dbReference type="HOGENOM" id="CLU_2833996_0_0_1"/>
<dbReference type="Proteomes" id="UP000001555">
    <property type="component" value="Unassembled WGS sequence"/>
</dbReference>
<dbReference type="PaxDb" id="6945-B7Q9A4"/>
<dbReference type="VEuPathDB" id="VectorBase:ISCI010691"/>
<name>B7Q9A4_IXOSC</name>
<accession>B7Q9A4</accession>
<feature type="region of interest" description="Disordered" evidence="1">
    <location>
        <begin position="36"/>
        <end position="66"/>
    </location>
</feature>
<proteinExistence type="predicted"/>
<dbReference type="EMBL" id="DS887884">
    <property type="protein sequence ID" value="EEC15426.1"/>
    <property type="molecule type" value="Genomic_DNA"/>
</dbReference>